<evidence type="ECO:0000256" key="3">
    <source>
        <dbReference type="ARBA" id="ARBA00017364"/>
    </source>
</evidence>
<dbReference type="InterPro" id="IPR007042">
    <property type="entry name" value="SERRATE/Ars2_C"/>
</dbReference>
<dbReference type="EMBL" id="HBUF01337662">
    <property type="protein sequence ID" value="CAG6698359.1"/>
    <property type="molecule type" value="Transcribed_RNA"/>
</dbReference>
<evidence type="ECO:0000256" key="2">
    <source>
        <dbReference type="ARBA" id="ARBA00005407"/>
    </source>
</evidence>
<dbReference type="SUPFAM" id="SSF54928">
    <property type="entry name" value="RNA-binding domain, RBD"/>
    <property type="match status" value="1"/>
</dbReference>
<evidence type="ECO:0000256" key="7">
    <source>
        <dbReference type="SAM" id="MobiDB-lite"/>
    </source>
</evidence>
<evidence type="ECO:0000256" key="5">
    <source>
        <dbReference type="ARBA" id="ARBA00023242"/>
    </source>
</evidence>
<feature type="region of interest" description="Disordered" evidence="7">
    <location>
        <begin position="267"/>
        <end position="385"/>
    </location>
</feature>
<feature type="domain" description="SERRATE/Ars2 C-terminal" evidence="8">
    <location>
        <begin position="601"/>
        <end position="782"/>
    </location>
</feature>
<dbReference type="EMBL" id="HBUF01663845">
    <property type="protein sequence ID" value="CAG6789204.1"/>
    <property type="molecule type" value="Transcribed_RNA"/>
</dbReference>
<sequence length="802" mass="91983">MADSDDEYDRKRRDKFRGERTESYTRGEGRRDERRTREDWGERDQWNSRSRGRGDYRGAPRERYSPPRHEMSPPVKRMRPDWDEGRPLPYERPVYPNAYNPGWAQHEPSYAPAAPRGPAASSTSSESMETQPPMLSLKTFMQTQDDNVGVDDAIKKYNEYKLEFRRQQLNEFFVAHKDEEWFKLKYHPVDSVARKKEIFDNLKRRVQVFTEFLETGRIDACRVDGEHTDPLTNLLDGVVIKLEGGTDQDLKILEITAESVAKAQAAEKDKAVAVKEVKKEPLDSDKDEPKKPDDSDDTKKEASENGVKEEGEEDEKKVKDNDSSGTPVEENGVKKSGSLSLNPEKGEINEDEEKEKVTTIEPDEEKQNGDENKNEPPPRALHRTSSIFLRNLAPTITKAEVENLCKRYNGFLRVAIADPQPDRRWFRRGWVTFRRDVDIKEICWNLNNIRLRDCELGAIVNRDLSRRVRTVSGLTSLKQVVQFDMKLSTKIIQNLDSRLDLWNEGKPESSETMRFTLSSKNPVLQNIKDFLIEEASTEEEELLGKTEDNSEENEQVAPEVLKVLDRLILYLRIVHSVDYYNHCEYPNEDEMPNRCGIIHTRGTGPTTKVTPQEINNYCTTFQNKMSSLVSSPQEPNVEELAQLGAKTTDAEVEKFVAANTQEISADKWLCPLSGKKFKGPDFIRKHIFNKHAEKVDEVKKEVDYFNNYLKDPKRPQLPEHPGNKVAKKEPVVAEGLPPPAFVPPHFQYGAYPAYQPYPRGAFGGFTRGGRGYGRGGRGGAAEYRPVIHYRDLDAPREPEEFI</sequence>
<organism evidence="10">
    <name type="scientific">Cacopsylla melanoneura</name>
    <dbReference type="NCBI Taxonomy" id="428564"/>
    <lineage>
        <taxon>Eukaryota</taxon>
        <taxon>Metazoa</taxon>
        <taxon>Ecdysozoa</taxon>
        <taxon>Arthropoda</taxon>
        <taxon>Hexapoda</taxon>
        <taxon>Insecta</taxon>
        <taxon>Pterygota</taxon>
        <taxon>Neoptera</taxon>
        <taxon>Paraneoptera</taxon>
        <taxon>Hemiptera</taxon>
        <taxon>Sternorrhyncha</taxon>
        <taxon>Psylloidea</taxon>
        <taxon>Psyllidae</taxon>
        <taxon>Psyllinae</taxon>
        <taxon>Cacopsylla</taxon>
    </lineage>
</organism>
<dbReference type="GO" id="GO:0031053">
    <property type="term" value="P:primary miRNA processing"/>
    <property type="evidence" value="ECO:0007669"/>
    <property type="project" value="TreeGrafter"/>
</dbReference>
<dbReference type="Pfam" id="PF12066">
    <property type="entry name" value="SERRATE_Ars2_N"/>
    <property type="match status" value="1"/>
</dbReference>
<name>A0A8D8VDM8_9HEMI</name>
<dbReference type="EMBL" id="HBUF01362512">
    <property type="protein sequence ID" value="CAG6721665.1"/>
    <property type="molecule type" value="Transcribed_RNA"/>
</dbReference>
<evidence type="ECO:0000313" key="10">
    <source>
        <dbReference type="EMBL" id="CAG6721665.1"/>
    </source>
</evidence>
<dbReference type="GO" id="GO:0016604">
    <property type="term" value="C:nuclear body"/>
    <property type="evidence" value="ECO:0007669"/>
    <property type="project" value="TreeGrafter"/>
</dbReference>
<dbReference type="Pfam" id="PF04959">
    <property type="entry name" value="ARS2"/>
    <property type="match status" value="1"/>
</dbReference>
<keyword evidence="5" id="KW-0539">Nucleus</keyword>
<dbReference type="InterPro" id="IPR039727">
    <property type="entry name" value="SE/Ars2"/>
</dbReference>
<feature type="compositionally biased region" description="Basic and acidic residues" evidence="7">
    <location>
        <begin position="8"/>
        <end position="71"/>
    </location>
</feature>
<feature type="region of interest" description="Disordered" evidence="7">
    <location>
        <begin position="106"/>
        <end position="131"/>
    </location>
</feature>
<evidence type="ECO:0000256" key="6">
    <source>
        <dbReference type="ARBA" id="ARBA00030701"/>
    </source>
</evidence>
<keyword evidence="4" id="KW-0943">RNA-mediated gene silencing</keyword>
<dbReference type="AlphaFoldDB" id="A0A8D8VDM8"/>
<reference evidence="10" key="1">
    <citation type="submission" date="2021-05" db="EMBL/GenBank/DDBJ databases">
        <authorList>
            <person name="Alioto T."/>
            <person name="Alioto T."/>
            <person name="Gomez Garrido J."/>
        </authorList>
    </citation>
    <scope>NUCLEOTIDE SEQUENCE</scope>
</reference>
<evidence type="ECO:0000256" key="4">
    <source>
        <dbReference type="ARBA" id="ARBA00023158"/>
    </source>
</evidence>
<feature type="domain" description="SERRATE/Ars2 N-terminal" evidence="9">
    <location>
        <begin position="138"/>
        <end position="247"/>
    </location>
</feature>
<feature type="compositionally biased region" description="Low complexity" evidence="7">
    <location>
        <begin position="108"/>
        <end position="130"/>
    </location>
</feature>
<comment type="subcellular location">
    <subcellularLocation>
        <location evidence="1">Nucleus</location>
    </subcellularLocation>
</comment>
<feature type="compositionally biased region" description="Basic and acidic residues" evidence="7">
    <location>
        <begin position="267"/>
        <end position="322"/>
    </location>
</feature>
<dbReference type="Gene3D" id="3.30.70.330">
    <property type="match status" value="1"/>
</dbReference>
<dbReference type="InterPro" id="IPR021933">
    <property type="entry name" value="SERRATE/Ars2_N"/>
</dbReference>
<feature type="compositionally biased region" description="Basic and acidic residues" evidence="7">
    <location>
        <begin position="344"/>
        <end position="358"/>
    </location>
</feature>
<comment type="similarity">
    <text evidence="2">Belongs to the ARS2 family.</text>
</comment>
<dbReference type="InterPro" id="IPR012677">
    <property type="entry name" value="Nucleotide-bd_a/b_plait_sf"/>
</dbReference>
<accession>A0A8D8VDM8</accession>
<dbReference type="PANTHER" id="PTHR13165:SF0">
    <property type="entry name" value="SERRATE RNA EFFECTOR MOLECULE HOMOLOG"/>
    <property type="match status" value="1"/>
</dbReference>
<feature type="compositionally biased region" description="Basic and acidic residues" evidence="7">
    <location>
        <begin position="365"/>
        <end position="376"/>
    </location>
</feature>
<evidence type="ECO:0000259" key="8">
    <source>
        <dbReference type="Pfam" id="PF04959"/>
    </source>
</evidence>
<evidence type="ECO:0000256" key="1">
    <source>
        <dbReference type="ARBA" id="ARBA00004123"/>
    </source>
</evidence>
<dbReference type="EMBL" id="HBUF01168607">
    <property type="protein sequence ID" value="CAG6651669.1"/>
    <property type="molecule type" value="Transcribed_RNA"/>
</dbReference>
<evidence type="ECO:0000259" key="9">
    <source>
        <dbReference type="Pfam" id="PF12066"/>
    </source>
</evidence>
<protein>
    <recommendedName>
        <fullName evidence="3">Serrate RNA effector molecule homolog</fullName>
    </recommendedName>
    <alternativeName>
        <fullName evidence="6">Arsenite-resistance protein 2 homolog</fullName>
    </alternativeName>
</protein>
<proteinExistence type="inferred from homology"/>
<dbReference type="InterPro" id="IPR035979">
    <property type="entry name" value="RBD_domain_sf"/>
</dbReference>
<dbReference type="GO" id="GO:0003676">
    <property type="term" value="F:nucleic acid binding"/>
    <property type="evidence" value="ECO:0007669"/>
    <property type="project" value="InterPro"/>
</dbReference>
<dbReference type="PANTHER" id="PTHR13165">
    <property type="entry name" value="ARSENITE-RESISTANCE PROTEIN 2"/>
    <property type="match status" value="1"/>
</dbReference>
<feature type="region of interest" description="Disordered" evidence="7">
    <location>
        <begin position="1"/>
        <end position="87"/>
    </location>
</feature>
<dbReference type="CDD" id="cd00590">
    <property type="entry name" value="RRM_SF"/>
    <property type="match status" value="1"/>
</dbReference>